<protein>
    <submittedName>
        <fullName evidence="8">Tigger transposable element-derived protein 6-like</fullName>
    </submittedName>
</protein>
<evidence type="ECO:0000259" key="5">
    <source>
        <dbReference type="PROSITE" id="PS50960"/>
    </source>
</evidence>
<evidence type="ECO:0000256" key="3">
    <source>
        <dbReference type="ARBA" id="ARBA00023242"/>
    </source>
</evidence>
<dbReference type="Pfam" id="PF03221">
    <property type="entry name" value="HTH_Tnp_Tc5"/>
    <property type="match status" value="1"/>
</dbReference>
<dbReference type="PANTHER" id="PTHR19303">
    <property type="entry name" value="TRANSPOSON"/>
    <property type="match status" value="1"/>
</dbReference>
<dbReference type="Pfam" id="PF04218">
    <property type="entry name" value="CENP-B_N"/>
    <property type="match status" value="1"/>
</dbReference>
<sequence length="522" mass="59099">MSTRVKRRALSLDCKVQMIKAIESGTRHGDVCRKFDVKPSTLSTILKKKTDVLKMFEHNKIEPCRKRMRFSAVDDVEQALLKWFTSARSMNVPISGPILQAKAEDLGQRMNHSEFKASNGWLERFKSRHGITFKSVCGEAASVSDDMVDDWVTLTLPGLIDGYAPRDIFNADETGLFFRLMPDKTLSFKNDVCSGGKTSKERLTVMLCANMDGSEKLKPLVIGKSKNPRCFKNVKSLPVDYNANKKAWMVSDLFIEWLHKLDKKYKRQKRKILMFVDNCPAHPAVKNLKAIKLVFLPPNTTSKLQPMDQGVIRNFKCFYRQRVVQRMLVNLDSGETLPTINVKDAIDMLHSSWQKVTDTTIANCFRKALFVHSPNPDVEQEVSIADRGDITADNTSDVECLWDNLAHHIELPEISFSDFVCADDETSVCESPSDDAIIASILEQNAEADEDDIENVSPDIPVDIELPSSSEAMDCIVKLRTYLQSRENVETMIFSQLSTIEDMLFTSICSGRRQTKITDFLK</sequence>
<evidence type="ECO:0000313" key="7">
    <source>
        <dbReference type="Proteomes" id="UP000694865"/>
    </source>
</evidence>
<evidence type="ECO:0000313" key="8">
    <source>
        <dbReference type="RefSeq" id="XP_002737102.1"/>
    </source>
</evidence>
<dbReference type="Proteomes" id="UP000694865">
    <property type="component" value="Unplaced"/>
</dbReference>
<dbReference type="SMART" id="SM00674">
    <property type="entry name" value="CENPB"/>
    <property type="match status" value="1"/>
</dbReference>
<dbReference type="InterPro" id="IPR007889">
    <property type="entry name" value="HTH_Psq"/>
</dbReference>
<accession>A0ABM0GTL9</accession>
<feature type="DNA-binding region" description="H-T-H motif" evidence="4">
    <location>
        <begin position="28"/>
        <end position="48"/>
    </location>
</feature>
<dbReference type="RefSeq" id="XP_002737102.1">
    <property type="nucleotide sequence ID" value="XM_002737056.1"/>
</dbReference>
<gene>
    <name evidence="8" type="primary">LOC100366466</name>
</gene>
<dbReference type="SUPFAM" id="SSF46689">
    <property type="entry name" value="Homeodomain-like"/>
    <property type="match status" value="2"/>
</dbReference>
<evidence type="ECO:0000256" key="1">
    <source>
        <dbReference type="ARBA" id="ARBA00004123"/>
    </source>
</evidence>
<dbReference type="Gene3D" id="1.10.10.60">
    <property type="entry name" value="Homeodomain-like"/>
    <property type="match status" value="2"/>
</dbReference>
<keyword evidence="2 4" id="KW-0238">DNA-binding</keyword>
<name>A0ABM0GTL9_SACKO</name>
<dbReference type="InterPro" id="IPR009057">
    <property type="entry name" value="Homeodomain-like_sf"/>
</dbReference>
<evidence type="ECO:0000259" key="6">
    <source>
        <dbReference type="PROSITE" id="PS51253"/>
    </source>
</evidence>
<keyword evidence="7" id="KW-1185">Reference proteome</keyword>
<evidence type="ECO:0000256" key="2">
    <source>
        <dbReference type="ARBA" id="ARBA00023125"/>
    </source>
</evidence>
<dbReference type="PANTHER" id="PTHR19303:SF52">
    <property type="entry name" value="TIGGER TRANSPOSABLE ELEMENT-DERIVED PROTEIN 6"/>
    <property type="match status" value="1"/>
</dbReference>
<feature type="domain" description="HTH psq-type" evidence="5">
    <location>
        <begin position="1"/>
        <end position="52"/>
    </location>
</feature>
<evidence type="ECO:0000256" key="4">
    <source>
        <dbReference type="PROSITE-ProRule" id="PRU00320"/>
    </source>
</evidence>
<comment type="subcellular location">
    <subcellularLocation>
        <location evidence="1 4">Nucleus</location>
    </subcellularLocation>
</comment>
<dbReference type="InterPro" id="IPR036397">
    <property type="entry name" value="RNaseH_sf"/>
</dbReference>
<dbReference type="InterPro" id="IPR050863">
    <property type="entry name" value="CenT-Element_Derived"/>
</dbReference>
<dbReference type="GeneID" id="100366466"/>
<keyword evidence="3 4" id="KW-0539">Nucleus</keyword>
<dbReference type="Gene3D" id="3.30.420.10">
    <property type="entry name" value="Ribonuclease H-like superfamily/Ribonuclease H"/>
    <property type="match status" value="1"/>
</dbReference>
<proteinExistence type="predicted"/>
<dbReference type="PROSITE" id="PS51253">
    <property type="entry name" value="HTH_CENPB"/>
    <property type="match status" value="1"/>
</dbReference>
<reference evidence="8" key="1">
    <citation type="submission" date="2025-08" db="UniProtKB">
        <authorList>
            <consortium name="RefSeq"/>
        </authorList>
    </citation>
    <scope>IDENTIFICATION</scope>
    <source>
        <tissue evidence="8">Testes</tissue>
    </source>
</reference>
<feature type="domain" description="HTH CENPB-type" evidence="6">
    <location>
        <begin position="64"/>
        <end position="135"/>
    </location>
</feature>
<dbReference type="PROSITE" id="PS50960">
    <property type="entry name" value="HTH_PSQ"/>
    <property type="match status" value="1"/>
</dbReference>
<organism evidence="7 8">
    <name type="scientific">Saccoglossus kowalevskii</name>
    <name type="common">Acorn worm</name>
    <dbReference type="NCBI Taxonomy" id="10224"/>
    <lineage>
        <taxon>Eukaryota</taxon>
        <taxon>Metazoa</taxon>
        <taxon>Hemichordata</taxon>
        <taxon>Enteropneusta</taxon>
        <taxon>Harrimaniidae</taxon>
        <taxon>Saccoglossus</taxon>
    </lineage>
</organism>
<dbReference type="Pfam" id="PF03184">
    <property type="entry name" value="DDE_1"/>
    <property type="match status" value="1"/>
</dbReference>
<dbReference type="InterPro" id="IPR004875">
    <property type="entry name" value="DDE_SF_endonuclease_dom"/>
</dbReference>
<dbReference type="InterPro" id="IPR006600">
    <property type="entry name" value="HTH_CenpB_DNA-bd_dom"/>
</dbReference>